<reference evidence="1" key="2">
    <citation type="submission" date="2020-09" db="EMBL/GenBank/DDBJ databases">
        <authorList>
            <person name="Sun Q."/>
            <person name="Zhou Y."/>
        </authorList>
    </citation>
    <scope>NUCLEOTIDE SEQUENCE</scope>
    <source>
        <strain evidence="1">CGMCC 1.3617</strain>
    </source>
</reference>
<name>A0A917KXT6_9PROT</name>
<gene>
    <name evidence="1" type="ORF">GCM10011320_45470</name>
</gene>
<reference evidence="1" key="1">
    <citation type="journal article" date="2014" name="Int. J. Syst. Evol. Microbiol.">
        <title>Complete genome sequence of Corynebacterium casei LMG S-19264T (=DSM 44701T), isolated from a smear-ripened cheese.</title>
        <authorList>
            <consortium name="US DOE Joint Genome Institute (JGI-PGF)"/>
            <person name="Walter F."/>
            <person name="Albersmeier A."/>
            <person name="Kalinowski J."/>
            <person name="Ruckert C."/>
        </authorList>
    </citation>
    <scope>NUCLEOTIDE SEQUENCE</scope>
    <source>
        <strain evidence="1">CGMCC 1.3617</strain>
    </source>
</reference>
<proteinExistence type="predicted"/>
<comment type="caution">
    <text evidence="1">The sequence shown here is derived from an EMBL/GenBank/DDBJ whole genome shotgun (WGS) entry which is preliminary data.</text>
</comment>
<dbReference type="Proteomes" id="UP000661507">
    <property type="component" value="Unassembled WGS sequence"/>
</dbReference>
<evidence type="ECO:0000313" key="1">
    <source>
        <dbReference type="EMBL" id="GGJ32744.1"/>
    </source>
</evidence>
<evidence type="ECO:0000313" key="2">
    <source>
        <dbReference type="Proteomes" id="UP000661507"/>
    </source>
</evidence>
<keyword evidence="2" id="KW-1185">Reference proteome</keyword>
<dbReference type="EMBL" id="BMKW01000012">
    <property type="protein sequence ID" value="GGJ32744.1"/>
    <property type="molecule type" value="Genomic_DNA"/>
</dbReference>
<protein>
    <submittedName>
        <fullName evidence="1">Uncharacterized protein</fullName>
    </submittedName>
</protein>
<sequence length="72" mass="8159">MRSRICCIMLAALLRPMEEIDMGSSLRFARGGMPMTARIGRDARRGGRRLRRKHANAWGYGSFGFARSASRR</sequence>
<accession>A0A917KXT6</accession>
<organism evidence="1 2">
    <name type="scientific">Neoroseomonas lacus</name>
    <dbReference type="NCBI Taxonomy" id="287609"/>
    <lineage>
        <taxon>Bacteria</taxon>
        <taxon>Pseudomonadati</taxon>
        <taxon>Pseudomonadota</taxon>
        <taxon>Alphaproteobacteria</taxon>
        <taxon>Acetobacterales</taxon>
        <taxon>Acetobacteraceae</taxon>
        <taxon>Neoroseomonas</taxon>
    </lineage>
</organism>
<dbReference type="AlphaFoldDB" id="A0A917KXT6"/>